<evidence type="ECO:0000313" key="1">
    <source>
        <dbReference type="EMBL" id="CAH2086271.1"/>
    </source>
</evidence>
<dbReference type="EMBL" id="CAKOGL010000005">
    <property type="protein sequence ID" value="CAH2086271.1"/>
    <property type="molecule type" value="Genomic_DNA"/>
</dbReference>
<comment type="caution">
    <text evidence="1">The sequence shown here is derived from an EMBL/GenBank/DDBJ whole genome shotgun (WGS) entry which is preliminary data.</text>
</comment>
<protein>
    <submittedName>
        <fullName evidence="1">Uncharacterized protein</fullName>
    </submittedName>
</protein>
<accession>A0AAU9TKL8</accession>
<evidence type="ECO:0000313" key="2">
    <source>
        <dbReference type="Proteomes" id="UP001153954"/>
    </source>
</evidence>
<gene>
    <name evidence="1" type="ORF">EEDITHA_LOCUS2672</name>
</gene>
<dbReference type="Proteomes" id="UP001153954">
    <property type="component" value="Unassembled WGS sequence"/>
</dbReference>
<dbReference type="AlphaFoldDB" id="A0AAU9TKL8"/>
<proteinExistence type="predicted"/>
<organism evidence="1 2">
    <name type="scientific">Euphydryas editha</name>
    <name type="common">Edith's checkerspot</name>
    <dbReference type="NCBI Taxonomy" id="104508"/>
    <lineage>
        <taxon>Eukaryota</taxon>
        <taxon>Metazoa</taxon>
        <taxon>Ecdysozoa</taxon>
        <taxon>Arthropoda</taxon>
        <taxon>Hexapoda</taxon>
        <taxon>Insecta</taxon>
        <taxon>Pterygota</taxon>
        <taxon>Neoptera</taxon>
        <taxon>Endopterygota</taxon>
        <taxon>Lepidoptera</taxon>
        <taxon>Glossata</taxon>
        <taxon>Ditrysia</taxon>
        <taxon>Papilionoidea</taxon>
        <taxon>Nymphalidae</taxon>
        <taxon>Nymphalinae</taxon>
        <taxon>Euphydryas</taxon>
    </lineage>
</organism>
<name>A0AAU9TKL8_EUPED</name>
<reference evidence="1" key="1">
    <citation type="submission" date="2022-03" db="EMBL/GenBank/DDBJ databases">
        <authorList>
            <person name="Tunstrom K."/>
        </authorList>
    </citation>
    <scope>NUCLEOTIDE SEQUENCE</scope>
</reference>
<keyword evidence="2" id="KW-1185">Reference proteome</keyword>
<sequence>MSDRCRIVYPDELEQMKTKVAAEKATKTMNSVEELPEANKLCNRNMITVPPNCLPGQTLDADGYCRDIF</sequence>